<evidence type="ECO:0000313" key="4">
    <source>
        <dbReference type="EMBL" id="AYQ73860.1"/>
    </source>
</evidence>
<dbReference type="PANTHER" id="PTHR30055:SF232">
    <property type="entry name" value="TRANSCRIPTIONAL REGULATOR, TETR FAMILY"/>
    <property type="match status" value="1"/>
</dbReference>
<dbReference type="PANTHER" id="PTHR30055">
    <property type="entry name" value="HTH-TYPE TRANSCRIPTIONAL REGULATOR RUTR"/>
    <property type="match status" value="1"/>
</dbReference>
<keyword evidence="5" id="KW-1185">Reference proteome</keyword>
<dbReference type="Gene3D" id="1.10.10.60">
    <property type="entry name" value="Homeodomain-like"/>
    <property type="match status" value="1"/>
</dbReference>
<dbReference type="KEGG" id="coh:EAV92_15495"/>
<feature type="domain" description="HTH tetR-type" evidence="3">
    <location>
        <begin position="8"/>
        <end position="68"/>
    </location>
</feature>
<dbReference type="PROSITE" id="PS50977">
    <property type="entry name" value="HTH_TETR_2"/>
    <property type="match status" value="1"/>
</dbReference>
<gene>
    <name evidence="4" type="ORF">EAV92_15495</name>
</gene>
<dbReference type="PRINTS" id="PR00455">
    <property type="entry name" value="HTHTETR"/>
</dbReference>
<dbReference type="AlphaFoldDB" id="A0A3G3K034"/>
<sequence>MASERKPVDRRKQVLEASARSFETFGYKATTMDQVAKIAGVGKGTIYTFFANKEELFGEIMASMLRNLREMADRTVKPDLPFVENLMEVLHQLLDYREQHALVVKLSQEVRDIGTPMAKEGLETLERAVVAYIARHVKEAADKGEIKPCDPNLTAYVMLKTYLALTAESHHLHEPLGKEEVLDYFRRYWMEGLAVR</sequence>
<proteinExistence type="predicted"/>
<evidence type="ECO:0000256" key="1">
    <source>
        <dbReference type="ARBA" id="ARBA00023125"/>
    </source>
</evidence>
<dbReference type="SUPFAM" id="SSF48498">
    <property type="entry name" value="Tetracyclin repressor-like, C-terminal domain"/>
    <property type="match status" value="1"/>
</dbReference>
<evidence type="ECO:0000256" key="2">
    <source>
        <dbReference type="PROSITE-ProRule" id="PRU00335"/>
    </source>
</evidence>
<dbReference type="EMBL" id="CP033433">
    <property type="protein sequence ID" value="AYQ73860.1"/>
    <property type="molecule type" value="Genomic_DNA"/>
</dbReference>
<dbReference type="Proteomes" id="UP000269097">
    <property type="component" value="Chromosome"/>
</dbReference>
<feature type="DNA-binding region" description="H-T-H motif" evidence="2">
    <location>
        <begin position="31"/>
        <end position="50"/>
    </location>
</feature>
<dbReference type="Gene3D" id="1.10.357.10">
    <property type="entry name" value="Tetracycline Repressor, domain 2"/>
    <property type="match status" value="1"/>
</dbReference>
<dbReference type="GO" id="GO:0006355">
    <property type="term" value="P:regulation of DNA-templated transcription"/>
    <property type="evidence" value="ECO:0007669"/>
    <property type="project" value="UniProtKB-ARBA"/>
</dbReference>
<evidence type="ECO:0000313" key="5">
    <source>
        <dbReference type="Proteomes" id="UP000269097"/>
    </source>
</evidence>
<dbReference type="InterPro" id="IPR050109">
    <property type="entry name" value="HTH-type_TetR-like_transc_reg"/>
</dbReference>
<dbReference type="RefSeq" id="WP_123041944.1">
    <property type="nucleotide sequence ID" value="NZ_CP033433.1"/>
</dbReference>
<name>A0A3G3K034_9BACL</name>
<dbReference type="InterPro" id="IPR036271">
    <property type="entry name" value="Tet_transcr_reg_TetR-rel_C_sf"/>
</dbReference>
<organism evidence="4 5">
    <name type="scientific">Cohnella candidum</name>
    <dbReference type="NCBI Taxonomy" id="2674991"/>
    <lineage>
        <taxon>Bacteria</taxon>
        <taxon>Bacillati</taxon>
        <taxon>Bacillota</taxon>
        <taxon>Bacilli</taxon>
        <taxon>Bacillales</taxon>
        <taxon>Paenibacillaceae</taxon>
        <taxon>Cohnella</taxon>
    </lineage>
</organism>
<accession>A0A3G3K034</accession>
<dbReference type="SUPFAM" id="SSF46689">
    <property type="entry name" value="Homeodomain-like"/>
    <property type="match status" value="1"/>
</dbReference>
<protein>
    <submittedName>
        <fullName evidence="4">TetR/AcrR family transcriptional regulator</fullName>
    </submittedName>
</protein>
<reference evidence="4 5" key="1">
    <citation type="submission" date="2018-10" db="EMBL/GenBank/DDBJ databases">
        <title>Genome Sequence of Cohnella sp.</title>
        <authorList>
            <person name="Srinivasan S."/>
            <person name="Kim M.K."/>
        </authorList>
    </citation>
    <scope>NUCLEOTIDE SEQUENCE [LARGE SCALE GENOMIC DNA]</scope>
    <source>
        <strain evidence="4 5">18JY8-7</strain>
    </source>
</reference>
<evidence type="ECO:0000259" key="3">
    <source>
        <dbReference type="PROSITE" id="PS50977"/>
    </source>
</evidence>
<dbReference type="GO" id="GO:0003677">
    <property type="term" value="F:DNA binding"/>
    <property type="evidence" value="ECO:0007669"/>
    <property type="project" value="UniProtKB-UniRule"/>
</dbReference>
<keyword evidence="1 2" id="KW-0238">DNA-binding</keyword>
<dbReference type="InterPro" id="IPR009057">
    <property type="entry name" value="Homeodomain-like_sf"/>
</dbReference>
<dbReference type="InterPro" id="IPR001647">
    <property type="entry name" value="HTH_TetR"/>
</dbReference>
<dbReference type="Pfam" id="PF00440">
    <property type="entry name" value="TetR_N"/>
    <property type="match status" value="1"/>
</dbReference>
<dbReference type="InterPro" id="IPR023772">
    <property type="entry name" value="DNA-bd_HTH_TetR-type_CS"/>
</dbReference>
<dbReference type="PROSITE" id="PS01081">
    <property type="entry name" value="HTH_TETR_1"/>
    <property type="match status" value="1"/>
</dbReference>